<dbReference type="PANTHER" id="PTHR15004">
    <property type="entry name" value="GLUTAMYL-TRNA(GLN) AMIDOTRANSFERASE SUBUNIT C, MITOCHONDRIAL"/>
    <property type="match status" value="1"/>
</dbReference>
<gene>
    <name evidence="6 7" type="primary">gatC</name>
    <name evidence="7" type="ORF">Q4F26_02755</name>
</gene>
<evidence type="ECO:0000256" key="4">
    <source>
        <dbReference type="ARBA" id="ARBA00047380"/>
    </source>
</evidence>
<protein>
    <recommendedName>
        <fullName evidence="6">Aspartyl/glutamyl-tRNA(Asn/Gln) amidotransferase subunit C</fullName>
        <shortName evidence="6">Asp/Glu-ADT subunit C</shortName>
        <ecNumber evidence="6">6.3.5.-</ecNumber>
    </recommendedName>
</protein>
<evidence type="ECO:0000313" key="7">
    <source>
        <dbReference type="EMBL" id="MDO5457239.1"/>
    </source>
</evidence>
<comment type="catalytic activity">
    <reaction evidence="4 6">
        <text>L-aspartyl-tRNA(Asn) + L-glutamine + ATP + H2O = L-asparaginyl-tRNA(Asn) + L-glutamate + ADP + phosphate + 2 H(+)</text>
        <dbReference type="Rhea" id="RHEA:14513"/>
        <dbReference type="Rhea" id="RHEA-COMP:9674"/>
        <dbReference type="Rhea" id="RHEA-COMP:9677"/>
        <dbReference type="ChEBI" id="CHEBI:15377"/>
        <dbReference type="ChEBI" id="CHEBI:15378"/>
        <dbReference type="ChEBI" id="CHEBI:29985"/>
        <dbReference type="ChEBI" id="CHEBI:30616"/>
        <dbReference type="ChEBI" id="CHEBI:43474"/>
        <dbReference type="ChEBI" id="CHEBI:58359"/>
        <dbReference type="ChEBI" id="CHEBI:78515"/>
        <dbReference type="ChEBI" id="CHEBI:78516"/>
        <dbReference type="ChEBI" id="CHEBI:456216"/>
    </reaction>
</comment>
<dbReference type="EMBL" id="JAUNQW010000007">
    <property type="protein sequence ID" value="MDO5457239.1"/>
    <property type="molecule type" value="Genomic_DNA"/>
</dbReference>
<dbReference type="NCBIfam" id="TIGR00135">
    <property type="entry name" value="gatC"/>
    <property type="match status" value="1"/>
</dbReference>
<accession>A0AA43UC45</accession>
<comment type="similarity">
    <text evidence="1 6">Belongs to the GatC family.</text>
</comment>
<comment type="subunit">
    <text evidence="2 6">Heterotrimer of A, B and C subunits.</text>
</comment>
<evidence type="ECO:0000256" key="6">
    <source>
        <dbReference type="HAMAP-Rule" id="MF_00122"/>
    </source>
</evidence>
<reference evidence="7" key="1">
    <citation type="submission" date="2023-07" db="EMBL/GenBank/DDBJ databases">
        <title>Between Cages and Wild: Unraveling the Impact of Captivity on Animal Microbiomes and Antimicrobial Resistance.</title>
        <authorList>
            <person name="Schmartz G.P."/>
            <person name="Rehner J."/>
            <person name="Schuff M.J."/>
            <person name="Becker S.L."/>
            <person name="Kravczyk M."/>
            <person name="Gurevich A."/>
            <person name="Francke R."/>
            <person name="Mueller R."/>
            <person name="Keller V."/>
            <person name="Keller A."/>
        </authorList>
    </citation>
    <scope>NUCLEOTIDE SEQUENCE</scope>
    <source>
        <strain evidence="7">S39M_St_73</strain>
    </source>
</reference>
<dbReference type="Proteomes" id="UP001171751">
    <property type="component" value="Unassembled WGS sequence"/>
</dbReference>
<sequence>MSISNEEIKTIAASAKLSLSDEDVSRLEERLAVIDERMKRISEVNTEGVDSTFFGNEVRNVFREDEIVKSETREELFRNVPQQTADDFIEVPAMIEDGKEGA</sequence>
<keyword evidence="6" id="KW-0648">Protein biosynthesis</keyword>
<evidence type="ECO:0000256" key="2">
    <source>
        <dbReference type="ARBA" id="ARBA00011123"/>
    </source>
</evidence>
<comment type="catalytic activity">
    <reaction evidence="5 6">
        <text>L-glutamyl-tRNA(Gln) + L-glutamine + ATP + H2O = L-glutaminyl-tRNA(Gln) + L-glutamate + ADP + phosphate + H(+)</text>
        <dbReference type="Rhea" id="RHEA:17521"/>
        <dbReference type="Rhea" id="RHEA-COMP:9681"/>
        <dbReference type="Rhea" id="RHEA-COMP:9684"/>
        <dbReference type="ChEBI" id="CHEBI:15377"/>
        <dbReference type="ChEBI" id="CHEBI:15378"/>
        <dbReference type="ChEBI" id="CHEBI:29985"/>
        <dbReference type="ChEBI" id="CHEBI:30616"/>
        <dbReference type="ChEBI" id="CHEBI:43474"/>
        <dbReference type="ChEBI" id="CHEBI:58359"/>
        <dbReference type="ChEBI" id="CHEBI:78520"/>
        <dbReference type="ChEBI" id="CHEBI:78521"/>
        <dbReference type="ChEBI" id="CHEBI:456216"/>
    </reaction>
</comment>
<evidence type="ECO:0000256" key="5">
    <source>
        <dbReference type="ARBA" id="ARBA00047913"/>
    </source>
</evidence>
<dbReference type="HAMAP" id="MF_00122">
    <property type="entry name" value="GatC"/>
    <property type="match status" value="1"/>
</dbReference>
<comment type="function">
    <text evidence="3 6">Allows the formation of correctly charged Asn-tRNA(Asn) or Gln-tRNA(Gln) through the transamidation of misacylated Asp-tRNA(Asn) or Glu-tRNA(Gln) in organisms which lack either or both of asparaginyl-tRNA or glutaminyl-tRNA synthetases. The reaction takes place in the presence of glutamine and ATP through an activated phospho-Asp-tRNA(Asn) or phospho-Glu-tRNA(Gln).</text>
</comment>
<dbReference type="GO" id="GO:0070681">
    <property type="term" value="P:glutaminyl-tRNAGln biosynthesis via transamidation"/>
    <property type="evidence" value="ECO:0007669"/>
    <property type="project" value="TreeGrafter"/>
</dbReference>
<dbReference type="InterPro" id="IPR003837">
    <property type="entry name" value="GatC"/>
</dbReference>
<comment type="caution">
    <text evidence="7">The sequence shown here is derived from an EMBL/GenBank/DDBJ whole genome shotgun (WGS) entry which is preliminary data.</text>
</comment>
<dbReference type="InterPro" id="IPR036113">
    <property type="entry name" value="Asp/Glu-ADT_sf_sub_c"/>
</dbReference>
<dbReference type="EC" id="6.3.5.-" evidence="6"/>
<keyword evidence="6" id="KW-0067">ATP-binding</keyword>
<keyword evidence="6" id="KW-0547">Nucleotide-binding</keyword>
<dbReference type="AlphaFoldDB" id="A0AA43UC45"/>
<dbReference type="Gene3D" id="1.10.20.60">
    <property type="entry name" value="Glu-tRNAGln amidotransferase C subunit, N-terminal domain"/>
    <property type="match status" value="1"/>
</dbReference>
<organism evidence="7 8">
    <name type="scientific">Atopococcus tabaci</name>
    <dbReference type="NCBI Taxonomy" id="269774"/>
    <lineage>
        <taxon>Bacteria</taxon>
        <taxon>Bacillati</taxon>
        <taxon>Bacillota</taxon>
        <taxon>Bacilli</taxon>
        <taxon>Lactobacillales</taxon>
        <taxon>Carnobacteriaceae</taxon>
        <taxon>Atopococcus</taxon>
    </lineage>
</organism>
<keyword evidence="6" id="KW-0436">Ligase</keyword>
<keyword evidence="8" id="KW-1185">Reference proteome</keyword>
<dbReference type="Pfam" id="PF02686">
    <property type="entry name" value="GatC"/>
    <property type="match status" value="1"/>
</dbReference>
<name>A0AA43UC45_9LACT</name>
<dbReference type="GO" id="GO:0006412">
    <property type="term" value="P:translation"/>
    <property type="evidence" value="ECO:0007669"/>
    <property type="project" value="UniProtKB-UniRule"/>
</dbReference>
<dbReference type="PANTHER" id="PTHR15004:SF0">
    <property type="entry name" value="GLUTAMYL-TRNA(GLN) AMIDOTRANSFERASE SUBUNIT C, MITOCHONDRIAL"/>
    <property type="match status" value="1"/>
</dbReference>
<dbReference type="GO" id="GO:0006450">
    <property type="term" value="P:regulation of translational fidelity"/>
    <property type="evidence" value="ECO:0007669"/>
    <property type="project" value="InterPro"/>
</dbReference>
<evidence type="ECO:0000313" key="8">
    <source>
        <dbReference type="Proteomes" id="UP001171751"/>
    </source>
</evidence>
<proteinExistence type="inferred from homology"/>
<dbReference type="SUPFAM" id="SSF141000">
    <property type="entry name" value="Glu-tRNAGln amidotransferase C subunit"/>
    <property type="match status" value="1"/>
</dbReference>
<dbReference type="GO" id="GO:0050567">
    <property type="term" value="F:glutaminyl-tRNA synthase (glutamine-hydrolyzing) activity"/>
    <property type="evidence" value="ECO:0007669"/>
    <property type="project" value="UniProtKB-UniRule"/>
</dbReference>
<evidence type="ECO:0000256" key="3">
    <source>
        <dbReference type="ARBA" id="ARBA00024799"/>
    </source>
</evidence>
<dbReference type="GO" id="GO:0005524">
    <property type="term" value="F:ATP binding"/>
    <property type="evidence" value="ECO:0007669"/>
    <property type="project" value="UniProtKB-KW"/>
</dbReference>
<evidence type="ECO:0000256" key="1">
    <source>
        <dbReference type="ARBA" id="ARBA00010757"/>
    </source>
</evidence>